<protein>
    <submittedName>
        <fullName evidence="2">Glycerol dehydratase small subunit</fullName>
        <ecNumber evidence="2">4.2.1.28</ecNumber>
    </submittedName>
</protein>
<gene>
    <name evidence="2" type="primary">pduE_3</name>
    <name evidence="2" type="ORF">NCTC13635_02950</name>
</gene>
<accession>A0A3S5DHF0</accession>
<dbReference type="EC" id="4.2.1.28" evidence="2"/>
<keyword evidence="2" id="KW-0456">Lyase</keyword>
<organism evidence="2 3">
    <name type="scientific">Klebsiella pneumoniae</name>
    <dbReference type="NCBI Taxonomy" id="573"/>
    <lineage>
        <taxon>Bacteria</taxon>
        <taxon>Pseudomonadati</taxon>
        <taxon>Pseudomonadota</taxon>
        <taxon>Gammaproteobacteria</taxon>
        <taxon>Enterobacterales</taxon>
        <taxon>Enterobacteriaceae</taxon>
        <taxon>Klebsiella/Raoultella group</taxon>
        <taxon>Klebsiella</taxon>
        <taxon>Klebsiella pneumoniae complex</taxon>
    </lineage>
</organism>
<evidence type="ECO:0000313" key="2">
    <source>
        <dbReference type="EMBL" id="VEB02561.1"/>
    </source>
</evidence>
<dbReference type="Proteomes" id="UP000282433">
    <property type="component" value="Chromosome"/>
</dbReference>
<dbReference type="SUPFAM" id="SSF47148">
    <property type="entry name" value="Diol dehydratase, gamma subunit"/>
    <property type="match status" value="1"/>
</dbReference>
<reference evidence="2 3" key="1">
    <citation type="submission" date="2018-12" db="EMBL/GenBank/DDBJ databases">
        <authorList>
            <consortium name="Pathogen Informatics"/>
        </authorList>
    </citation>
    <scope>NUCLEOTIDE SEQUENCE [LARGE SCALE GENOMIC DNA]</scope>
    <source>
        <strain evidence="2 3">NCTC13635</strain>
    </source>
</reference>
<dbReference type="InterPro" id="IPR003207">
    <property type="entry name" value="Ppandiol/glycerol_DeHydtase_su"/>
</dbReference>
<dbReference type="EMBL" id="LR134162">
    <property type="protein sequence ID" value="VEB02561.1"/>
    <property type="molecule type" value="Genomic_DNA"/>
</dbReference>
<dbReference type="GO" id="GO:0050215">
    <property type="term" value="F:propanediol dehydratase activity"/>
    <property type="evidence" value="ECO:0007669"/>
    <property type="project" value="UniProtKB-EC"/>
</dbReference>
<dbReference type="Gene3D" id="1.10.1510.20">
    <property type="entry name" value="Propanediol/glycerol dehydratase, small subunit"/>
    <property type="match status" value="1"/>
</dbReference>
<dbReference type="InterPro" id="IPR036091">
    <property type="entry name" value="Prodiol/glycerol_DeHase__sf_su"/>
</dbReference>
<dbReference type="Pfam" id="PF02287">
    <property type="entry name" value="Dehydratase_SU"/>
    <property type="match status" value="1"/>
</dbReference>
<evidence type="ECO:0000256" key="1">
    <source>
        <dbReference type="SAM" id="MobiDB-lite"/>
    </source>
</evidence>
<evidence type="ECO:0000313" key="3">
    <source>
        <dbReference type="Proteomes" id="UP000282433"/>
    </source>
</evidence>
<proteinExistence type="predicted"/>
<sequence length="118" mass="13573">MSEKTMRVQDYPLATRCPEHILTPTGKPLTDITLEKVLSGEVGPQDVRISRQTLEYQAQIAEQMQRHAVARNFRRAAELIAIPDERILAIYNALRRSAPRRRSCWRSPTSWSTPGMRQ</sequence>
<feature type="compositionally biased region" description="Polar residues" evidence="1">
    <location>
        <begin position="108"/>
        <end position="118"/>
    </location>
</feature>
<feature type="region of interest" description="Disordered" evidence="1">
    <location>
        <begin position="99"/>
        <end position="118"/>
    </location>
</feature>
<dbReference type="AlphaFoldDB" id="A0A3S5DHF0"/>
<name>A0A3S5DHF0_KLEPN</name>